<feature type="region of interest" description="Disordered" evidence="1">
    <location>
        <begin position="43"/>
        <end position="71"/>
    </location>
</feature>
<sequence length="71" mass="7015">MTTAAQTCGVGQPNAVAAQRHDDNLGPLTQLNAGLAFLTSGGPATTKATTGCTPVSSSAPDGDDNRDGQDV</sequence>
<dbReference type="EMBL" id="PQIB02000006">
    <property type="protein sequence ID" value="RLN13320.1"/>
    <property type="molecule type" value="Genomic_DNA"/>
</dbReference>
<comment type="caution">
    <text evidence="2">The sequence shown here is derived from an EMBL/GenBank/DDBJ whole genome shotgun (WGS) entry which is preliminary data.</text>
</comment>
<accession>A0A3L6S313</accession>
<feature type="compositionally biased region" description="Polar residues" evidence="1">
    <location>
        <begin position="43"/>
        <end position="59"/>
    </location>
</feature>
<dbReference type="Proteomes" id="UP000275267">
    <property type="component" value="Unassembled WGS sequence"/>
</dbReference>
<name>A0A3L6S313_PANMI</name>
<gene>
    <name evidence="2" type="ORF">C2845_PM09G13040</name>
</gene>
<evidence type="ECO:0000313" key="3">
    <source>
        <dbReference type="Proteomes" id="UP000275267"/>
    </source>
</evidence>
<keyword evidence="3" id="KW-1185">Reference proteome</keyword>
<protein>
    <submittedName>
        <fullName evidence="2">Uncharacterized protein</fullName>
    </submittedName>
</protein>
<dbReference type="AlphaFoldDB" id="A0A3L6S313"/>
<evidence type="ECO:0000313" key="2">
    <source>
        <dbReference type="EMBL" id="RLN13320.1"/>
    </source>
</evidence>
<proteinExistence type="predicted"/>
<organism evidence="2 3">
    <name type="scientific">Panicum miliaceum</name>
    <name type="common">Proso millet</name>
    <name type="synonym">Broomcorn millet</name>
    <dbReference type="NCBI Taxonomy" id="4540"/>
    <lineage>
        <taxon>Eukaryota</taxon>
        <taxon>Viridiplantae</taxon>
        <taxon>Streptophyta</taxon>
        <taxon>Embryophyta</taxon>
        <taxon>Tracheophyta</taxon>
        <taxon>Spermatophyta</taxon>
        <taxon>Magnoliopsida</taxon>
        <taxon>Liliopsida</taxon>
        <taxon>Poales</taxon>
        <taxon>Poaceae</taxon>
        <taxon>PACMAD clade</taxon>
        <taxon>Panicoideae</taxon>
        <taxon>Panicodae</taxon>
        <taxon>Paniceae</taxon>
        <taxon>Panicinae</taxon>
        <taxon>Panicum</taxon>
        <taxon>Panicum sect. Panicum</taxon>
    </lineage>
</organism>
<reference evidence="3" key="1">
    <citation type="journal article" date="2019" name="Nat. Commun.">
        <title>The genome of broomcorn millet.</title>
        <authorList>
            <person name="Zou C."/>
            <person name="Miki D."/>
            <person name="Li D."/>
            <person name="Tang Q."/>
            <person name="Xiao L."/>
            <person name="Rajput S."/>
            <person name="Deng P."/>
            <person name="Jia W."/>
            <person name="Huang R."/>
            <person name="Zhang M."/>
            <person name="Sun Y."/>
            <person name="Hu J."/>
            <person name="Fu X."/>
            <person name="Schnable P.S."/>
            <person name="Li F."/>
            <person name="Zhang H."/>
            <person name="Feng B."/>
            <person name="Zhu X."/>
            <person name="Liu R."/>
            <person name="Schnable J.C."/>
            <person name="Zhu J.-K."/>
            <person name="Zhang H."/>
        </authorList>
    </citation>
    <scope>NUCLEOTIDE SEQUENCE [LARGE SCALE GENOMIC DNA]</scope>
</reference>
<evidence type="ECO:0000256" key="1">
    <source>
        <dbReference type="SAM" id="MobiDB-lite"/>
    </source>
</evidence>